<keyword evidence="2" id="KW-1185">Reference proteome</keyword>
<gene>
    <name evidence="1" type="ORF">SNE40_005281</name>
</gene>
<dbReference type="EMBL" id="JAZGQO010000004">
    <property type="protein sequence ID" value="KAK6187202.1"/>
    <property type="molecule type" value="Genomic_DNA"/>
</dbReference>
<accession>A0AAN8JWQ0</accession>
<name>A0AAN8JWQ0_PATCE</name>
<dbReference type="Proteomes" id="UP001347796">
    <property type="component" value="Unassembled WGS sequence"/>
</dbReference>
<evidence type="ECO:0000313" key="1">
    <source>
        <dbReference type="EMBL" id="KAK6187202.1"/>
    </source>
</evidence>
<proteinExistence type="predicted"/>
<comment type="caution">
    <text evidence="1">The sequence shown here is derived from an EMBL/GenBank/DDBJ whole genome shotgun (WGS) entry which is preliminary data.</text>
</comment>
<evidence type="ECO:0000313" key="2">
    <source>
        <dbReference type="Proteomes" id="UP001347796"/>
    </source>
</evidence>
<dbReference type="AlphaFoldDB" id="A0AAN8JWQ0"/>
<organism evidence="1 2">
    <name type="scientific">Patella caerulea</name>
    <name type="common">Rayed Mediterranean limpet</name>
    <dbReference type="NCBI Taxonomy" id="87958"/>
    <lineage>
        <taxon>Eukaryota</taxon>
        <taxon>Metazoa</taxon>
        <taxon>Spiralia</taxon>
        <taxon>Lophotrochozoa</taxon>
        <taxon>Mollusca</taxon>
        <taxon>Gastropoda</taxon>
        <taxon>Patellogastropoda</taxon>
        <taxon>Patelloidea</taxon>
        <taxon>Patellidae</taxon>
        <taxon>Patella</taxon>
    </lineage>
</organism>
<reference evidence="1 2" key="1">
    <citation type="submission" date="2024-01" db="EMBL/GenBank/DDBJ databases">
        <title>The genome of the rayed Mediterranean limpet Patella caerulea (Linnaeus, 1758).</title>
        <authorList>
            <person name="Anh-Thu Weber A."/>
            <person name="Halstead-Nussloch G."/>
        </authorList>
    </citation>
    <scope>NUCLEOTIDE SEQUENCE [LARGE SCALE GENOMIC DNA]</scope>
    <source>
        <strain evidence="1">AATW-2023a</strain>
        <tissue evidence="1">Whole specimen</tissue>
    </source>
</reference>
<sequence>MPDLKKVIVLRVTPQHNVYKQCKMASITPRKNTSVACFCCFKTKTSRSIRLDGRKCITERIQSKIERLLRWTSPDSVELAHNLYDKSGPLCYNSIVKTEFITNLLISVNVYIDADTRTKHLNSGPVTPKRIDSSKCSNRKQSTKKKKILFATTTSESTLKDSSEDTTGKFRIDFLSFTTYCIDLHGFE</sequence>
<protein>
    <submittedName>
        <fullName evidence="1">Uncharacterized protein</fullName>
    </submittedName>
</protein>